<reference evidence="1 2" key="3">
    <citation type="journal article" date="2022" name="Microbiol. Spectr.">
        <title>Folding features and dynamics of 3D genome architecture in plant fungal pathogens.</title>
        <authorList>
            <person name="Xia C."/>
        </authorList>
    </citation>
    <scope>NUCLEOTIDE SEQUENCE [LARGE SCALE GENOMIC DNA]</scope>
    <source>
        <strain evidence="1 2">93-210</strain>
    </source>
</reference>
<proteinExistence type="predicted"/>
<protein>
    <submittedName>
        <fullName evidence="1">Uncharacterized protein</fullName>
    </submittedName>
</protein>
<dbReference type="Proteomes" id="UP001060170">
    <property type="component" value="Chromosome 10"/>
</dbReference>
<comment type="caution">
    <text evidence="1">The sequence shown here is derived from an EMBL/GenBank/DDBJ whole genome shotgun (WGS) entry which is preliminary data.</text>
</comment>
<name>A0ACC0E4A6_9BASI</name>
<accession>A0ACC0E4A6</accession>
<evidence type="ECO:0000313" key="2">
    <source>
        <dbReference type="Proteomes" id="UP001060170"/>
    </source>
</evidence>
<organism evidence="1 2">
    <name type="scientific">Puccinia striiformis f. sp. tritici</name>
    <dbReference type="NCBI Taxonomy" id="168172"/>
    <lineage>
        <taxon>Eukaryota</taxon>
        <taxon>Fungi</taxon>
        <taxon>Dikarya</taxon>
        <taxon>Basidiomycota</taxon>
        <taxon>Pucciniomycotina</taxon>
        <taxon>Pucciniomycetes</taxon>
        <taxon>Pucciniales</taxon>
        <taxon>Pucciniaceae</taxon>
        <taxon>Puccinia</taxon>
    </lineage>
</organism>
<evidence type="ECO:0000313" key="1">
    <source>
        <dbReference type="EMBL" id="KAI7944471.1"/>
    </source>
</evidence>
<keyword evidence="2" id="KW-1185">Reference proteome</keyword>
<dbReference type="EMBL" id="CM045874">
    <property type="protein sequence ID" value="KAI7944471.1"/>
    <property type="molecule type" value="Genomic_DNA"/>
</dbReference>
<sequence length="127" mass="14290">MWQVLQSTTLDNFLRSLHNNQNYSQITMCSPRVILAFALTLLSVSMVAAVDKCATEVINKVKYTRRACTFSDQQGNHWRMLPACALNLLNQISTPYSEIIYREFSNPILFSIQTGPLNGNTCTIVGN</sequence>
<reference evidence="2" key="1">
    <citation type="journal article" date="2018" name="BMC Genomics">
        <title>Genomic insights into host adaptation between the wheat stripe rust pathogen (Puccinia striiformis f. sp. tritici) and the barley stripe rust pathogen (Puccinia striiformis f. sp. hordei).</title>
        <authorList>
            <person name="Xia C."/>
            <person name="Wang M."/>
            <person name="Yin C."/>
            <person name="Cornejo O.E."/>
            <person name="Hulbert S.H."/>
            <person name="Chen X."/>
        </authorList>
    </citation>
    <scope>NUCLEOTIDE SEQUENCE [LARGE SCALE GENOMIC DNA]</scope>
    <source>
        <strain evidence="2">93-210</strain>
    </source>
</reference>
<gene>
    <name evidence="1" type="ORF">MJO28_010166</name>
</gene>
<reference evidence="2" key="2">
    <citation type="journal article" date="2018" name="Mol. Plant Microbe Interact.">
        <title>Genome sequence resources for the wheat stripe rust pathogen (Puccinia striiformis f. sp. tritici) and the barley stripe rust pathogen (Puccinia striiformis f. sp. hordei).</title>
        <authorList>
            <person name="Xia C."/>
            <person name="Wang M."/>
            <person name="Yin C."/>
            <person name="Cornejo O.E."/>
            <person name="Hulbert S.H."/>
            <person name="Chen X."/>
        </authorList>
    </citation>
    <scope>NUCLEOTIDE SEQUENCE [LARGE SCALE GENOMIC DNA]</scope>
    <source>
        <strain evidence="2">93-210</strain>
    </source>
</reference>